<dbReference type="EMBL" id="CP039375">
    <property type="protein sequence ID" value="QCD66306.1"/>
    <property type="molecule type" value="Genomic_DNA"/>
</dbReference>
<dbReference type="GeneID" id="42179646"/>
<protein>
    <recommendedName>
        <fullName evidence="2">DUF8009 domain-containing protein</fullName>
    </recommendedName>
</protein>
<organism evidence="3 4">
    <name type="scientific">Halomicrobium mukohataei</name>
    <dbReference type="NCBI Taxonomy" id="57705"/>
    <lineage>
        <taxon>Archaea</taxon>
        <taxon>Methanobacteriati</taxon>
        <taxon>Methanobacteriota</taxon>
        <taxon>Stenosarchaea group</taxon>
        <taxon>Halobacteria</taxon>
        <taxon>Halobacteriales</taxon>
        <taxon>Haloarculaceae</taxon>
        <taxon>Halomicrobium</taxon>
    </lineage>
</organism>
<dbReference type="Proteomes" id="UP000297053">
    <property type="component" value="Chromosome"/>
</dbReference>
<evidence type="ECO:0000313" key="3">
    <source>
        <dbReference type="EMBL" id="QCD66306.1"/>
    </source>
</evidence>
<sequence length="141" mass="15411">MTDHEAIETVVVKADEIVTALEASQRGTQTALRVTAPFSARMRARLHVEQPGDGDDDAQLLLSPRALLDDDCPSLPTSDETAERLRSESDEQYSVERHRETHEAALEEWRSTVPEYVVDSVELPAAGGAVTVALLSAADRE</sequence>
<evidence type="ECO:0000259" key="2">
    <source>
        <dbReference type="Pfam" id="PF26033"/>
    </source>
</evidence>
<name>A0A4D6KMV9_9EURY</name>
<accession>A0A4D6KMV9</accession>
<evidence type="ECO:0000256" key="1">
    <source>
        <dbReference type="SAM" id="MobiDB-lite"/>
    </source>
</evidence>
<dbReference type="Pfam" id="PF26033">
    <property type="entry name" value="DUF8009"/>
    <property type="match status" value="1"/>
</dbReference>
<feature type="compositionally biased region" description="Basic and acidic residues" evidence="1">
    <location>
        <begin position="81"/>
        <end position="98"/>
    </location>
</feature>
<dbReference type="AlphaFoldDB" id="A0A4D6KMV9"/>
<reference evidence="3 4" key="1">
    <citation type="submission" date="2019-04" db="EMBL/GenBank/DDBJ databases">
        <title>Complete genome sequence of Arthrobacter sp. ZXY-2 associated with effective atrazine degradation and salt adaptation.</title>
        <authorList>
            <person name="Zhao X."/>
        </authorList>
    </citation>
    <scope>NUCLEOTIDE SEQUENCE [LARGE SCALE GENOMIC DNA]</scope>
    <source>
        <strain evidence="4">ZP60</strain>
    </source>
</reference>
<dbReference type="KEGG" id="halz:E5139_11880"/>
<gene>
    <name evidence="3" type="ORF">E5139_11880</name>
</gene>
<feature type="domain" description="DUF8009" evidence="2">
    <location>
        <begin position="2"/>
        <end position="133"/>
    </location>
</feature>
<dbReference type="InterPro" id="IPR058322">
    <property type="entry name" value="DUF8009"/>
</dbReference>
<reference evidence="3 4" key="2">
    <citation type="submission" date="2019-04" db="EMBL/GenBank/DDBJ databases">
        <authorList>
            <person name="Yang S."/>
            <person name="Wei W."/>
        </authorList>
    </citation>
    <scope>NUCLEOTIDE SEQUENCE [LARGE SCALE GENOMIC DNA]</scope>
    <source>
        <strain evidence="4">ZP60</strain>
    </source>
</reference>
<dbReference type="RefSeq" id="WP_015762707.1">
    <property type="nucleotide sequence ID" value="NZ_CP039375.1"/>
</dbReference>
<feature type="region of interest" description="Disordered" evidence="1">
    <location>
        <begin position="66"/>
        <end position="98"/>
    </location>
</feature>
<proteinExistence type="predicted"/>
<evidence type="ECO:0000313" key="4">
    <source>
        <dbReference type="Proteomes" id="UP000297053"/>
    </source>
</evidence>